<protein>
    <submittedName>
        <fullName evidence="3">Gliding motility protein SprA</fullName>
    </submittedName>
</protein>
<sequence length="2517" mass="283304">MIPRRRILCAWLALLCALVGVVRLLAMPPLSVSATEHPAQPDSLRYPVQPTAPESYEWLEQESAVDLRTPSVVTHEFVYNPATGLYLLVTKVGGKQVGTPIPYTLEQYVAYVERNGVQSYFLERAAQDEKEQEGKGFNPFDFGFELGPAEKIFGPGGVRVRTQGSAEVSMGVKSNATDNPSIPIRSRRHTFFDFDQKIQANVQASVGTKLNFNLNYNTQATFDFDSKKLKLAYEGEEDDIIKVLEAGNVSLQSKNSLIQGGASLFGIHSKLQFGKLDVDFVVSQQEAETKRVSTDRGAQTTPFEFSANQYDENRHFYLGHYFRDHYDKAMSTLPFISSGVKINRIEVWVTNKRGNFDEARNIVAFTDMGEAERVTARGVTTNGSTQGLPANQANSLYNWLLGQPALRQVDQVSQLLEGQLRGGVDYAKIESARRLNANEYRINDQLGTLSLQVRLQPDEVVGVAFEYTYQGKVYQVGEFSSDRSDRTADNLFVKLLKGASMTPTAPYWRFMMRNVYSLGSSVYNLKAEHFKLDVFYRNDSTGTAVPYINEGKVAGQLLTRVLGMDRLDARNEPHPDGVFDFVPGFTVDAERGLVIFTSTEPFGSYLVEQIGDPAIAERYVYREIYDTTMVAAQQVAERDKFILRGEYQAANSGQISLGAMNVTPGSVRVTAGGATLVENVDYTVNYAMGTVTILNEAILNSGTRVDVSLENRGFLNLQRKTVLGLDLNYHFTPDLTLGGTFMYLSEMPLTAKPVMGRESMQNSLWGLNLSWRTESQWLTRILDYIPLLDLTKPSEVALNMEFAHLIPGHYEGRYTKGHSYIDDFETSQSSIDLLNPYAWMLSSTPWHDPADGAADLFPEARMVNDLRYGNRRALLNWFYIDPMLNRAGSSLTPSYLRNNPDMLSNHYSREVRMAELFPYRDENFAQQSYLQTLCLAYYPNERGPYNLNSDQIGSDGKLMNPTENWGGMMRKIDQSDFEAANIEYIEFWMMDPFIYPETAPTSGKLFFNLGEVSEEVLKDEKKFFENGMPLNDDPSATIETVWGRVPIRQTAGYSFDNAAGARSKQDVGFNGLSSEQEKAFPAYADYLSAIRGKVSGEVLEQWQGDPMSPLNDPAGDSFRHYRDERYDQLQASILERYKYYNGVEGNSAEATNETGSYSVASRVVPDVEDINQDNTLNEQERYFEYELALSPAEMQVGRNYIVDERSVNVKLANGKQETVKWYQFKIPVREPTRRVGGIADLKSIRFMRLYLTQWDKPVVLRFGTFKMVRGEWRQYDRPLHAPSVTPISNGTMEVNTVNIEENGDRKPINYILPPGVSRSVSPSQAQAIRQNEQALSLRIKRLAPGDARAVYKNTGLDLRRYKRIELFVHAEELPEEGTPTGNGEMTAFLRLGSDYTNNYYEYSVPLELTPFGTYSDNAKDREMVWPRDNKVDFRFDLLTGLKMRRNAAQANGETDLYTPYSVPDAERPRNTITVMGNPSLSNVKTIMIGVRNSAGQIKSAEIWVNELRLSEYQEQGGWATNADLQVQLSDLGSFNARGSYRTAGFGALDQSLAQRQLEDTGFLNLSTQVELGKFFPEKAKVRIPLYYSYQDEVIRPQYNPLDQDLLLTEALDNAANESVRDSIKTMALTRTQAHALSLSNVGVNIQSKTPMPYDPANFTLGYSMSWDEKNSPEIVYDRNRTWQATVQYQYTPVVAPWKPFAKLKQGKGSSEAIRTVSSTLRGYQINYLPSRLAFNSSILRNYSEHQVRNLMPGGGAMADWSLPATFVQNFVWQRAANIVWNPTTNLKLSFNSGTNARIVEPHVQVNRELAPDDYTLWRDSVWQSIRSWGLPMQYNQTANATYTLPLALIPFMDFVSATATYMASYNWDRGALTQQGASMGNVVRNQMKLDGRVNILFQTLYRKFDWYKDYEKRQNKSNNRDNRSASRRDARVSRPDQEPADKAPAAAQRKKPAPLRFTKEVVLRPDTTITINHQLGSAKPEVTAKDSLGHNYPVKYAVVNPNSITVTGTDSVTIRVNVYAADKAREMRMERIYPYIDAGISLLTFLRDISLTYTRTSSLHLPGFLPDIKAAGGQGYPMQGVMAPGLAFAFGFTDNDFVREAAQRGWLLKQAENINPAMYSLAEDATARLNLEPLKELKVTLTWDYHTNRAVQTQYMFEGAPETYSGTFTAGTIGLKGFFASANASNGYKTSTFDNLLSYQQEMVQRLTNQYNAIAGSDAPEVRPNSPDVLIPAFIAAYTARGLDGATPFHSIWRTLPNWSITYTGLTKIPVLADLFRNFSLSHTYRNSYSVANYNSFISWQPIAQEQRMGYIEMPADDATAGANGMRRVASSPYDITQVSIRESFAPLIGVEMTLQSGLGFNARWNKSRDLMLNLTSFQVIENSRNEISVGINYKIDDFSKLIGIKRRAPQRTGAQAQEGKKENPLFASGGAMTLRCEYSYNHSSMLIRKIQEAFTQATNGNVAHVIKLSADYALSRMLTIRGYFDWNMNHPLVSTASFPVNNTSFGVALRISLTQQ</sequence>
<proteinExistence type="predicted"/>
<dbReference type="Pfam" id="PF14349">
    <property type="entry name" value="SprA_N"/>
    <property type="match status" value="2"/>
</dbReference>
<dbReference type="KEGG" id="pah:Poras_1209"/>
<evidence type="ECO:0000313" key="3">
    <source>
        <dbReference type="EMBL" id="AEE13150.1"/>
    </source>
</evidence>
<evidence type="ECO:0000313" key="4">
    <source>
        <dbReference type="Proteomes" id="UP000006545"/>
    </source>
</evidence>
<keyword evidence="4" id="KW-1185">Reference proteome</keyword>
<feature type="domain" description="Gliding motility protein SprA N-terminal" evidence="2">
    <location>
        <begin position="1085"/>
        <end position="1611"/>
    </location>
</feature>
<feature type="region of interest" description="Disordered" evidence="1">
    <location>
        <begin position="1914"/>
        <end position="1951"/>
    </location>
</feature>
<reference evidence="4" key="1">
    <citation type="submission" date="2011-04" db="EMBL/GenBank/DDBJ databases">
        <title>The complete genome of Porphyromonas asaccharolytica DSM 20707.</title>
        <authorList>
            <person name="Lucas S."/>
            <person name="Han J."/>
            <person name="Lapidus A."/>
            <person name="Bruce D."/>
            <person name="Goodwin L."/>
            <person name="Pitluck S."/>
            <person name="Peters L."/>
            <person name="Kyrpides N."/>
            <person name="Mavromatis K."/>
            <person name="Ivanova N."/>
            <person name="Ovchinnikova G."/>
            <person name="Pagani I."/>
            <person name="Lu M."/>
            <person name="Detter J.C."/>
            <person name="Tapia R."/>
            <person name="Han C."/>
            <person name="Land M."/>
            <person name="Hauser L."/>
            <person name="Markowitz V."/>
            <person name="Cheng J.-F."/>
            <person name="Hugenholtz P."/>
            <person name="Woyke T."/>
            <person name="Wu D."/>
            <person name="Gronow S."/>
            <person name="Wellnitz S."/>
            <person name="Brambilla E."/>
            <person name="Klenk H.-P."/>
            <person name="Eisen J.A."/>
        </authorList>
    </citation>
    <scope>NUCLEOTIDE SEQUENCE [LARGE SCALE GENOMIC DNA]</scope>
    <source>
        <strain evidence="4">ATCC 25260 / DSM 20707 / VPI 4198</strain>
    </source>
</reference>
<dbReference type="STRING" id="879243.Poras_1209"/>
<feature type="compositionally biased region" description="Basic and acidic residues" evidence="1">
    <location>
        <begin position="1914"/>
        <end position="1941"/>
    </location>
</feature>
<dbReference type="eggNOG" id="COG4797">
    <property type="taxonomic scope" value="Bacteria"/>
</dbReference>
<dbReference type="EMBL" id="CP002689">
    <property type="protein sequence ID" value="AEE13150.1"/>
    <property type="molecule type" value="Genomic_DNA"/>
</dbReference>
<dbReference type="HOGENOM" id="CLU_228605_0_0_10"/>
<dbReference type="Proteomes" id="UP000006545">
    <property type="component" value="Chromosome"/>
</dbReference>
<gene>
    <name evidence="3" type="ordered locus">Poras_1209</name>
</gene>
<evidence type="ECO:0000256" key="1">
    <source>
        <dbReference type="SAM" id="MobiDB-lite"/>
    </source>
</evidence>
<evidence type="ECO:0000259" key="2">
    <source>
        <dbReference type="Pfam" id="PF14349"/>
    </source>
</evidence>
<dbReference type="InterPro" id="IPR026377">
    <property type="entry name" value="Cell_surface_SprA"/>
</dbReference>
<organism evidence="3 4">
    <name type="scientific">Porphyromonas asaccharolytica (strain ATCC 25260 / DSM 20707 / BCRC 10618 / CCUG 7834 / JCM 6326 / LMG 13178 / VPI 4198 / B440)</name>
    <name type="common">Bacteroides asaccharolyticus</name>
    <dbReference type="NCBI Taxonomy" id="879243"/>
    <lineage>
        <taxon>Bacteria</taxon>
        <taxon>Pseudomonadati</taxon>
        <taxon>Bacteroidota</taxon>
        <taxon>Bacteroidia</taxon>
        <taxon>Bacteroidales</taxon>
        <taxon>Porphyromonadaceae</taxon>
        <taxon>Porphyromonas</taxon>
    </lineage>
</organism>
<accession>F4KLR5</accession>
<dbReference type="InterPro" id="IPR025684">
    <property type="entry name" value="SprA_N_dom"/>
</dbReference>
<feature type="domain" description="Gliding motility protein SprA N-terminal" evidence="2">
    <location>
        <begin position="74"/>
        <end position="357"/>
    </location>
</feature>
<dbReference type="NCBIfam" id="TIGR04189">
    <property type="entry name" value="surface_SprA"/>
    <property type="match status" value="1"/>
</dbReference>
<name>F4KLR5_PORAD</name>